<keyword evidence="3" id="KW-0544">Nucleosome core</keyword>
<sequence>MKRTAQTARRSTGGKAPRKRIETKAIKTAAKKRGPRNPGDSAVTGPRGDIISQIVGIAGSDSQGSSSVHQGSITVALEAMNRIIQYGCVSAVGDPLNITSNMSKVPFYNFGDLKAAFPITENAPFLDGLPANGFYERIGVNEQRVVMEQSLAFISAKQKQLEFASMSEVSKVEWTDCTFAGIDFRKKVMTTLKDKGMVMVHVISQTKRNCFSGRNSAPTHSTIIVIEEDSILLFQPHFLGESWPRSSVGLLSELPARCTRNIYVTNGHQSITNDCSYHCLDFIRYYAALPTNHGHPRCQARRYERAVVKCEYPQKSKALFCKFQSTDGFKKSWDAFDESIEEILLEKIEQSENPNDLNYE</sequence>
<evidence type="ECO:0000256" key="1">
    <source>
        <dbReference type="ARBA" id="ARBA00004286"/>
    </source>
</evidence>
<comment type="subcellular location">
    <subcellularLocation>
        <location evidence="1">Chromosome</location>
    </subcellularLocation>
</comment>
<accession>A0A1Y2BWG0</accession>
<feature type="region of interest" description="Disordered" evidence="4">
    <location>
        <begin position="1"/>
        <end position="46"/>
    </location>
</feature>
<evidence type="ECO:0000313" key="5">
    <source>
        <dbReference type="EMBL" id="ORY38465.1"/>
    </source>
</evidence>
<dbReference type="GO" id="GO:0000786">
    <property type="term" value="C:nucleosome"/>
    <property type="evidence" value="ECO:0007669"/>
    <property type="project" value="UniProtKB-KW"/>
</dbReference>
<dbReference type="PRINTS" id="PR00622">
    <property type="entry name" value="HISTONEH3"/>
</dbReference>
<comment type="caution">
    <text evidence="5">The sequence shown here is derived from an EMBL/GenBank/DDBJ whole genome shotgun (WGS) entry which is preliminary data.</text>
</comment>
<evidence type="ECO:0000313" key="6">
    <source>
        <dbReference type="Proteomes" id="UP000193642"/>
    </source>
</evidence>
<dbReference type="GO" id="GO:0030527">
    <property type="term" value="F:structural constituent of chromatin"/>
    <property type="evidence" value="ECO:0007669"/>
    <property type="project" value="InterPro"/>
</dbReference>
<protein>
    <submittedName>
        <fullName evidence="5">Uncharacterized protein</fullName>
    </submittedName>
</protein>
<evidence type="ECO:0000256" key="2">
    <source>
        <dbReference type="ARBA" id="ARBA00022454"/>
    </source>
</evidence>
<dbReference type="EMBL" id="MCGO01000044">
    <property type="protein sequence ID" value="ORY38465.1"/>
    <property type="molecule type" value="Genomic_DNA"/>
</dbReference>
<keyword evidence="6" id="KW-1185">Reference proteome</keyword>
<dbReference type="OrthoDB" id="2173497at2759"/>
<organism evidence="5 6">
    <name type="scientific">Rhizoclosmatium globosum</name>
    <dbReference type="NCBI Taxonomy" id="329046"/>
    <lineage>
        <taxon>Eukaryota</taxon>
        <taxon>Fungi</taxon>
        <taxon>Fungi incertae sedis</taxon>
        <taxon>Chytridiomycota</taxon>
        <taxon>Chytridiomycota incertae sedis</taxon>
        <taxon>Chytridiomycetes</taxon>
        <taxon>Chytridiales</taxon>
        <taxon>Chytriomycetaceae</taxon>
        <taxon>Rhizoclosmatium</taxon>
    </lineage>
</organism>
<evidence type="ECO:0000256" key="4">
    <source>
        <dbReference type="SAM" id="MobiDB-lite"/>
    </source>
</evidence>
<proteinExistence type="predicted"/>
<evidence type="ECO:0000256" key="3">
    <source>
        <dbReference type="ARBA" id="ARBA00023269"/>
    </source>
</evidence>
<dbReference type="AlphaFoldDB" id="A0A1Y2BWG0"/>
<keyword evidence="2" id="KW-0158">Chromosome</keyword>
<dbReference type="Proteomes" id="UP000193642">
    <property type="component" value="Unassembled WGS sequence"/>
</dbReference>
<reference evidence="5 6" key="1">
    <citation type="submission" date="2016-07" db="EMBL/GenBank/DDBJ databases">
        <title>Pervasive Adenine N6-methylation of Active Genes in Fungi.</title>
        <authorList>
            <consortium name="DOE Joint Genome Institute"/>
            <person name="Mondo S.J."/>
            <person name="Dannebaum R.O."/>
            <person name="Kuo R.C."/>
            <person name="Labutti K."/>
            <person name="Haridas S."/>
            <person name="Kuo A."/>
            <person name="Salamov A."/>
            <person name="Ahrendt S.R."/>
            <person name="Lipzen A."/>
            <person name="Sullivan W."/>
            <person name="Andreopoulos W.B."/>
            <person name="Clum A."/>
            <person name="Lindquist E."/>
            <person name="Daum C."/>
            <person name="Ramamoorthy G.K."/>
            <person name="Gryganskyi A."/>
            <person name="Culley D."/>
            <person name="Magnuson J.K."/>
            <person name="James T.Y."/>
            <person name="O'Malley M.A."/>
            <person name="Stajich J.E."/>
            <person name="Spatafora J.W."/>
            <person name="Visel A."/>
            <person name="Grigoriev I.V."/>
        </authorList>
    </citation>
    <scope>NUCLEOTIDE SEQUENCE [LARGE SCALE GENOMIC DNA]</scope>
    <source>
        <strain evidence="5 6">JEL800</strain>
    </source>
</reference>
<name>A0A1Y2BWG0_9FUNG</name>
<keyword evidence="3" id="KW-0238">DNA-binding</keyword>
<dbReference type="InterPro" id="IPR000164">
    <property type="entry name" value="Histone_H3/CENP-A"/>
</dbReference>
<dbReference type="GO" id="GO:0003677">
    <property type="term" value="F:DNA binding"/>
    <property type="evidence" value="ECO:0007669"/>
    <property type="project" value="InterPro"/>
</dbReference>
<gene>
    <name evidence="5" type="ORF">BCR33DRAFT_741646</name>
</gene>
<feature type="compositionally biased region" description="Polar residues" evidence="4">
    <location>
        <begin position="1"/>
        <end position="10"/>
    </location>
</feature>